<gene>
    <name evidence="4" type="ORF">GM668_20770</name>
</gene>
<feature type="chain" id="PRO_5026667768" evidence="2">
    <location>
        <begin position="23"/>
        <end position="284"/>
    </location>
</feature>
<keyword evidence="1 2" id="KW-0732">Signal</keyword>
<dbReference type="Proteomes" id="UP000484015">
    <property type="component" value="Unassembled WGS sequence"/>
</dbReference>
<dbReference type="OrthoDB" id="245568at2"/>
<dbReference type="InterPro" id="IPR001638">
    <property type="entry name" value="Solute-binding_3/MltF_N"/>
</dbReference>
<dbReference type="PANTHER" id="PTHR35936">
    <property type="entry name" value="MEMBRANE-BOUND LYTIC MUREIN TRANSGLYCOSYLASE F"/>
    <property type="match status" value="1"/>
</dbReference>
<evidence type="ECO:0000313" key="5">
    <source>
        <dbReference type="Proteomes" id="UP000484015"/>
    </source>
</evidence>
<feature type="domain" description="Solute-binding protein family 3/N-terminal" evidence="3">
    <location>
        <begin position="33"/>
        <end position="251"/>
    </location>
</feature>
<dbReference type="SUPFAM" id="SSF53850">
    <property type="entry name" value="Periplasmic binding protein-like II"/>
    <property type="match status" value="1"/>
</dbReference>
<evidence type="ECO:0000259" key="3">
    <source>
        <dbReference type="Pfam" id="PF00497"/>
    </source>
</evidence>
<accession>A0A6L6Q5V0</accession>
<dbReference type="AlphaFoldDB" id="A0A6L6Q5V0"/>
<dbReference type="Pfam" id="PF00497">
    <property type="entry name" value="SBP_bac_3"/>
    <property type="match status" value="1"/>
</dbReference>
<dbReference type="EMBL" id="WNLA01000016">
    <property type="protein sequence ID" value="MTW04512.1"/>
    <property type="molecule type" value="Genomic_DNA"/>
</dbReference>
<feature type="signal peptide" evidence="2">
    <location>
        <begin position="1"/>
        <end position="22"/>
    </location>
</feature>
<evidence type="ECO:0000256" key="2">
    <source>
        <dbReference type="SAM" id="SignalP"/>
    </source>
</evidence>
<comment type="caution">
    <text evidence="4">The sequence shown here is derived from an EMBL/GenBank/DDBJ whole genome shotgun (WGS) entry which is preliminary data.</text>
</comment>
<dbReference type="Gene3D" id="3.40.190.10">
    <property type="entry name" value="Periplasmic binding protein-like II"/>
    <property type="match status" value="2"/>
</dbReference>
<evidence type="ECO:0000256" key="1">
    <source>
        <dbReference type="ARBA" id="ARBA00022729"/>
    </source>
</evidence>
<proteinExistence type="predicted"/>
<name>A0A6L6Q5V0_9BURK</name>
<organism evidence="4 5">
    <name type="scientific">Pseudoduganella ginsengisoli</name>
    <dbReference type="NCBI Taxonomy" id="1462440"/>
    <lineage>
        <taxon>Bacteria</taxon>
        <taxon>Pseudomonadati</taxon>
        <taxon>Pseudomonadota</taxon>
        <taxon>Betaproteobacteria</taxon>
        <taxon>Burkholderiales</taxon>
        <taxon>Oxalobacteraceae</taxon>
        <taxon>Telluria group</taxon>
        <taxon>Pseudoduganella</taxon>
    </lineage>
</organism>
<reference evidence="4 5" key="1">
    <citation type="submission" date="2019-11" db="EMBL/GenBank/DDBJ databases">
        <title>Type strains purchased from KCTC, JCM and DSMZ.</title>
        <authorList>
            <person name="Lu H."/>
        </authorList>
    </citation>
    <scope>NUCLEOTIDE SEQUENCE [LARGE SCALE GENOMIC DNA]</scope>
    <source>
        <strain evidence="4 5">KCTC 42409</strain>
    </source>
</reference>
<evidence type="ECO:0000313" key="4">
    <source>
        <dbReference type="EMBL" id="MTW04512.1"/>
    </source>
</evidence>
<keyword evidence="5" id="KW-1185">Reference proteome</keyword>
<protein>
    <submittedName>
        <fullName evidence="4">Transporter substrate-binding domain-containing protein</fullName>
    </submittedName>
</protein>
<dbReference type="PANTHER" id="PTHR35936:SF25">
    <property type="entry name" value="ABC TRANSPORTER SUBSTRATE-BINDING PROTEIN"/>
    <property type="match status" value="1"/>
</dbReference>
<sequence length="284" mass="32002">MTASGYRNALAALVWVICTACAAAEQGPVPATLKVGLQNVIAPFVMPGQQTGLLVDVLRAAFATQHIAADFSYLPNVRFEQQLREGKVDVSTLAKPEYKHKGFLSHWPVTHFHNMAITVRSRIPALHHLDDLKAYRVTAFGNARKVLGREYDAAMAKNPEYREPATMPSASLILNRTDVIISQRDIFLYYLSQQMPEARSREGELAFHDIIGPGNLYWLSFRSEQQRDAFERGIAELYASGEIDQIIARYQKEFGTTRDFFLPLDCQFRPAQAPKACKDIARRQ</sequence>